<evidence type="ECO:0000256" key="4">
    <source>
        <dbReference type="ARBA" id="ARBA00022603"/>
    </source>
</evidence>
<feature type="domain" description="Methylated-DNA-[protein]-cysteine S-methyltransferase DNA binding" evidence="9">
    <location>
        <begin position="71"/>
        <end position="152"/>
    </location>
</feature>
<dbReference type="EMBL" id="AP024412">
    <property type="protein sequence ID" value="BCR36252.1"/>
    <property type="molecule type" value="Genomic_DNA"/>
</dbReference>
<dbReference type="PANTHER" id="PTHR10815:SF13">
    <property type="entry name" value="METHYLATED-DNA--PROTEIN-CYSTEINE METHYLTRANSFERASE"/>
    <property type="match status" value="1"/>
</dbReference>
<comment type="catalytic activity">
    <reaction evidence="8">
        <text>a 6-O-methyl-2'-deoxyguanosine in DNA + L-cysteinyl-[protein] = S-methyl-L-cysteinyl-[protein] + a 2'-deoxyguanosine in DNA</text>
        <dbReference type="Rhea" id="RHEA:24000"/>
        <dbReference type="Rhea" id="RHEA-COMP:10131"/>
        <dbReference type="Rhea" id="RHEA-COMP:10132"/>
        <dbReference type="Rhea" id="RHEA-COMP:11367"/>
        <dbReference type="Rhea" id="RHEA-COMP:11368"/>
        <dbReference type="ChEBI" id="CHEBI:29950"/>
        <dbReference type="ChEBI" id="CHEBI:82612"/>
        <dbReference type="ChEBI" id="CHEBI:85445"/>
        <dbReference type="ChEBI" id="CHEBI:85448"/>
        <dbReference type="EC" id="2.1.1.63"/>
    </reaction>
</comment>
<dbReference type="PROSITE" id="PS00374">
    <property type="entry name" value="MGMT"/>
    <property type="match status" value="1"/>
</dbReference>
<dbReference type="PANTHER" id="PTHR10815">
    <property type="entry name" value="METHYLATED-DNA--PROTEIN-CYSTEINE METHYLTRANSFERASE"/>
    <property type="match status" value="1"/>
</dbReference>
<dbReference type="GO" id="GO:0003908">
    <property type="term" value="F:methylated-DNA-[protein]-cysteine S-methyltransferase activity"/>
    <property type="evidence" value="ECO:0007669"/>
    <property type="project" value="UniProtKB-EC"/>
</dbReference>
<dbReference type="EC" id="2.1.1.63" evidence="3"/>
<dbReference type="FunFam" id="1.10.10.10:FF:000214">
    <property type="entry name" value="Methylated-DNA--protein-cysteine methyltransferase"/>
    <property type="match status" value="1"/>
</dbReference>
<dbReference type="GO" id="GO:0006281">
    <property type="term" value="P:DNA repair"/>
    <property type="evidence" value="ECO:0007669"/>
    <property type="project" value="UniProtKB-KW"/>
</dbReference>
<evidence type="ECO:0000259" key="9">
    <source>
        <dbReference type="Pfam" id="PF01035"/>
    </source>
</evidence>
<accession>A0A7U9TIZ5</accession>
<dbReference type="InterPro" id="IPR036388">
    <property type="entry name" value="WH-like_DNA-bd_sf"/>
</dbReference>
<dbReference type="RefSeq" id="WP_176238926.1">
    <property type="nucleotide sequence ID" value="NZ_AP024412.1"/>
</dbReference>
<name>A0A7U9TIZ5_9MOLU</name>
<keyword evidence="7" id="KW-0234">DNA repair</keyword>
<keyword evidence="6" id="KW-0227">DNA damage</keyword>
<evidence type="ECO:0000256" key="5">
    <source>
        <dbReference type="ARBA" id="ARBA00022679"/>
    </source>
</evidence>
<reference evidence="10" key="1">
    <citation type="submission" date="2021-01" db="EMBL/GenBank/DDBJ databases">
        <title>Draft genome sequence of Acholeplasmataceae bacterium strain Mahy22.</title>
        <authorList>
            <person name="Watanabe M."/>
            <person name="Kojima H."/>
            <person name="Fukui M."/>
        </authorList>
    </citation>
    <scope>NUCLEOTIDE SEQUENCE</scope>
    <source>
        <strain evidence="10">Mahy22</strain>
    </source>
</reference>
<evidence type="ECO:0000313" key="11">
    <source>
        <dbReference type="Proteomes" id="UP000620133"/>
    </source>
</evidence>
<evidence type="ECO:0000256" key="2">
    <source>
        <dbReference type="ARBA" id="ARBA00008711"/>
    </source>
</evidence>
<evidence type="ECO:0000256" key="3">
    <source>
        <dbReference type="ARBA" id="ARBA00011918"/>
    </source>
</evidence>
<evidence type="ECO:0000256" key="1">
    <source>
        <dbReference type="ARBA" id="ARBA00001286"/>
    </source>
</evidence>
<dbReference type="SUPFAM" id="SSF53155">
    <property type="entry name" value="Methylated DNA-protein cysteine methyltransferase domain"/>
    <property type="match status" value="1"/>
</dbReference>
<dbReference type="Proteomes" id="UP000620133">
    <property type="component" value="Chromosome"/>
</dbReference>
<proteinExistence type="inferred from homology"/>
<evidence type="ECO:0000256" key="8">
    <source>
        <dbReference type="ARBA" id="ARBA00049348"/>
    </source>
</evidence>
<dbReference type="CDD" id="cd06445">
    <property type="entry name" value="ATase"/>
    <property type="match status" value="1"/>
</dbReference>
<evidence type="ECO:0000256" key="6">
    <source>
        <dbReference type="ARBA" id="ARBA00022763"/>
    </source>
</evidence>
<keyword evidence="5" id="KW-0808">Transferase</keyword>
<protein>
    <recommendedName>
        <fullName evidence="3">methylated-DNA--[protein]-cysteine S-methyltransferase</fullName>
        <ecNumber evidence="3">2.1.1.63</ecNumber>
    </recommendedName>
</protein>
<dbReference type="Pfam" id="PF01035">
    <property type="entry name" value="DNA_binding_1"/>
    <property type="match status" value="1"/>
</dbReference>
<dbReference type="AlphaFoldDB" id="A0A7U9TIZ5"/>
<dbReference type="InterPro" id="IPR014048">
    <property type="entry name" value="MethylDNA_cys_MeTrfase_DNA-bd"/>
</dbReference>
<evidence type="ECO:0000313" key="10">
    <source>
        <dbReference type="EMBL" id="BCR36252.1"/>
    </source>
</evidence>
<sequence>MKNIGYFDSPIGFIEYTYEFNKLYNMQINDKLQRPLKDYQKNSWINKQLDAYFKNELTEFKIEVGFSSYTPFQQEVFQALLNIPYGQTRSYEEIAKTIGRPKAFRAVGQACKKNPIGIVIPCHRVIGKDHSLTGYSGKEYIHIKEKLLNIEKNL</sequence>
<dbReference type="InterPro" id="IPR036631">
    <property type="entry name" value="MGMT_N_sf"/>
</dbReference>
<evidence type="ECO:0000256" key="7">
    <source>
        <dbReference type="ARBA" id="ARBA00023204"/>
    </source>
</evidence>
<dbReference type="NCBIfam" id="TIGR00589">
    <property type="entry name" value="ogt"/>
    <property type="match status" value="1"/>
</dbReference>
<keyword evidence="4 10" id="KW-0489">Methyltransferase</keyword>
<comment type="similarity">
    <text evidence="2">Belongs to the MGMT family.</text>
</comment>
<dbReference type="KEGG" id="manr:MPAN_011450"/>
<dbReference type="GO" id="GO:0032259">
    <property type="term" value="P:methylation"/>
    <property type="evidence" value="ECO:0007669"/>
    <property type="project" value="UniProtKB-KW"/>
</dbReference>
<gene>
    <name evidence="10" type="primary">ogt</name>
    <name evidence="10" type="ORF">MPAN_011450</name>
</gene>
<dbReference type="InterPro" id="IPR036217">
    <property type="entry name" value="MethylDNA_cys_MeTrfase_DNAb"/>
</dbReference>
<comment type="catalytic activity">
    <reaction evidence="1">
        <text>a 4-O-methyl-thymidine in DNA + L-cysteinyl-[protein] = a thymidine in DNA + S-methyl-L-cysteinyl-[protein]</text>
        <dbReference type="Rhea" id="RHEA:53428"/>
        <dbReference type="Rhea" id="RHEA-COMP:10131"/>
        <dbReference type="Rhea" id="RHEA-COMP:10132"/>
        <dbReference type="Rhea" id="RHEA-COMP:13555"/>
        <dbReference type="Rhea" id="RHEA-COMP:13556"/>
        <dbReference type="ChEBI" id="CHEBI:29950"/>
        <dbReference type="ChEBI" id="CHEBI:82612"/>
        <dbReference type="ChEBI" id="CHEBI:137386"/>
        <dbReference type="ChEBI" id="CHEBI:137387"/>
        <dbReference type="EC" id="2.1.1.63"/>
    </reaction>
</comment>
<dbReference type="InterPro" id="IPR001497">
    <property type="entry name" value="MethylDNA_cys_MeTrfase_AS"/>
</dbReference>
<dbReference type="Gene3D" id="1.10.10.10">
    <property type="entry name" value="Winged helix-like DNA-binding domain superfamily/Winged helix DNA-binding domain"/>
    <property type="match status" value="1"/>
</dbReference>
<organism evidence="10 11">
    <name type="scientific">Mariniplasma anaerobium</name>
    <dbReference type="NCBI Taxonomy" id="2735436"/>
    <lineage>
        <taxon>Bacteria</taxon>
        <taxon>Bacillati</taxon>
        <taxon>Mycoplasmatota</taxon>
        <taxon>Mollicutes</taxon>
        <taxon>Acholeplasmatales</taxon>
        <taxon>Acholeplasmataceae</taxon>
        <taxon>Mariniplasma</taxon>
    </lineage>
</organism>
<dbReference type="SUPFAM" id="SSF46767">
    <property type="entry name" value="Methylated DNA-protein cysteine methyltransferase, C-terminal domain"/>
    <property type="match status" value="1"/>
</dbReference>
<keyword evidence="11" id="KW-1185">Reference proteome</keyword>